<dbReference type="EMBL" id="CZQA01000001">
    <property type="protein sequence ID" value="CUS32590.1"/>
    <property type="molecule type" value="Genomic_DNA"/>
</dbReference>
<protein>
    <submittedName>
        <fullName evidence="1">Uncharacterized protein</fullName>
    </submittedName>
</protein>
<dbReference type="STRING" id="1742972.COMA1_10705"/>
<name>A0A0S4L752_9BACT</name>
<keyword evidence="2" id="KW-1185">Reference proteome</keyword>
<gene>
    <name evidence="1" type="ORF">COMA1_10705</name>
</gene>
<dbReference type="OrthoDB" id="9793310at2"/>
<evidence type="ECO:0000313" key="2">
    <source>
        <dbReference type="Proteomes" id="UP000199032"/>
    </source>
</evidence>
<accession>A0A0S4L752</accession>
<sequence length="392" mass="43327">MIFLLFLLMMLMPLHSWAFLTDSVVYPEPARPSLPTAGSKATDPVFGSTILRVTDAGDGSGDCMTFYSNMPSLNVNNTKIAAQCRVVGPKRFKVWDFNASTMTRSNGRTQSNPITGAQEYFPQWSRTTSNKFTVCAQMNLVEVTIPDGTSTLWTNTILHSFTTDFPGATSVTQHSVSNNDDVFAVMSNTGGYAVWRRSTNSILLKVTNVTGLNEVEIDKSGRYLVVRRSGATAVWDLQVGPTQTQVSPTLAFSHRAMGNRIVGSSCNYRRLCVRNLATPNTVTFILPRDLWAYYTQDDHFGMPSGTDAWMTASRYSPAGGSVHQAFDNEIVQIATDGSNRVRRIAHHRSVVLNNNYDAQPKASVSRDGNFITFTSNWGNPSGRKDLYLVRVQ</sequence>
<dbReference type="Proteomes" id="UP000199032">
    <property type="component" value="Unassembled WGS sequence"/>
</dbReference>
<reference evidence="1 2" key="1">
    <citation type="submission" date="2015-10" db="EMBL/GenBank/DDBJ databases">
        <authorList>
            <person name="Gilbert D.G."/>
        </authorList>
    </citation>
    <scope>NUCLEOTIDE SEQUENCE [LARGE SCALE GENOMIC DNA]</scope>
    <source>
        <strain evidence="1">COMA1</strain>
    </source>
</reference>
<dbReference type="AlphaFoldDB" id="A0A0S4L752"/>
<evidence type="ECO:0000313" key="1">
    <source>
        <dbReference type="EMBL" id="CUS32590.1"/>
    </source>
</evidence>
<organism evidence="1 2">
    <name type="scientific">Candidatus Nitrospira nitrosa</name>
    <dbReference type="NCBI Taxonomy" id="1742972"/>
    <lineage>
        <taxon>Bacteria</taxon>
        <taxon>Pseudomonadati</taxon>
        <taxon>Nitrospirota</taxon>
        <taxon>Nitrospiria</taxon>
        <taxon>Nitrospirales</taxon>
        <taxon>Nitrospiraceae</taxon>
        <taxon>Nitrospira</taxon>
    </lineage>
</organism>
<dbReference type="SUPFAM" id="SSF82171">
    <property type="entry name" value="DPP6 N-terminal domain-like"/>
    <property type="match status" value="1"/>
</dbReference>
<dbReference type="RefSeq" id="WP_090743753.1">
    <property type="nucleotide sequence ID" value="NZ_CZQA01000001.1"/>
</dbReference>
<proteinExistence type="predicted"/>